<dbReference type="GeneID" id="20671355"/>
<dbReference type="InParanoid" id="W4JVD0"/>
<dbReference type="OrthoDB" id="3166447at2759"/>
<gene>
    <name evidence="1" type="ORF">HETIRDRAFT_327719</name>
</gene>
<proteinExistence type="predicted"/>
<evidence type="ECO:0000313" key="1">
    <source>
        <dbReference type="EMBL" id="ETW77533.1"/>
    </source>
</evidence>
<dbReference type="HOGENOM" id="CLU_045566_0_0_1"/>
<evidence type="ECO:0000313" key="2">
    <source>
        <dbReference type="Proteomes" id="UP000030671"/>
    </source>
</evidence>
<dbReference type="KEGG" id="hir:HETIRDRAFT_327719"/>
<organism evidence="1 2">
    <name type="scientific">Heterobasidion irregulare (strain TC 32-1)</name>
    <dbReference type="NCBI Taxonomy" id="747525"/>
    <lineage>
        <taxon>Eukaryota</taxon>
        <taxon>Fungi</taxon>
        <taxon>Dikarya</taxon>
        <taxon>Basidiomycota</taxon>
        <taxon>Agaricomycotina</taxon>
        <taxon>Agaricomycetes</taxon>
        <taxon>Russulales</taxon>
        <taxon>Bondarzewiaceae</taxon>
        <taxon>Heterobasidion</taxon>
        <taxon>Heterobasidion annosum species complex</taxon>
    </lineage>
</organism>
<keyword evidence="2" id="KW-1185">Reference proteome</keyword>
<sequence length="419" mass="45773">MSDYSNESMLQTSVARIVAAKARPFSVSGRIPVDPANLTLFFRTKSGITHSLDFPIDVDYDTPPALDVLMAACHPYQSPEDEYADSESLFYPSNLPLTTSLEIANHPILEALRNTLFPSLPGGHYLTALRDKLEIVAAGAQMPPQPQENDSRVATVTVTLPVRFRGGALIVRSSDGEEEQYTGRGGKSGQMEWVGYLADCDVQVEPVQKGCRVSISYAVHLKTFGPSGVQPDPLISPSDYFLDLLAPVLNMSRGRMIAFYLSGDYRVNPADVLAESLVPYLKGGDSILYHAIKLYKLSPELRWTAGGYIWPVDRTVECGPEVEGSPYSAGRRSLNGSTRRQPAVRGAFSTYGEEADEEEEVENLRSRVEESGAIPLSEADITVLTDKTSMPISKERVPLVSAGALDKLIVNILLVVYVP</sequence>
<reference evidence="1 2" key="1">
    <citation type="journal article" date="2012" name="New Phytol.">
        <title>Insight into trade-off between wood decay and parasitism from the genome of a fungal forest pathogen.</title>
        <authorList>
            <person name="Olson A."/>
            <person name="Aerts A."/>
            <person name="Asiegbu F."/>
            <person name="Belbahri L."/>
            <person name="Bouzid O."/>
            <person name="Broberg A."/>
            <person name="Canback B."/>
            <person name="Coutinho P.M."/>
            <person name="Cullen D."/>
            <person name="Dalman K."/>
            <person name="Deflorio G."/>
            <person name="van Diepen L.T."/>
            <person name="Dunand C."/>
            <person name="Duplessis S."/>
            <person name="Durling M."/>
            <person name="Gonthier P."/>
            <person name="Grimwood J."/>
            <person name="Fossdal C.G."/>
            <person name="Hansson D."/>
            <person name="Henrissat B."/>
            <person name="Hietala A."/>
            <person name="Himmelstrand K."/>
            <person name="Hoffmeister D."/>
            <person name="Hogberg N."/>
            <person name="James T.Y."/>
            <person name="Karlsson M."/>
            <person name="Kohler A."/>
            <person name="Kues U."/>
            <person name="Lee Y.H."/>
            <person name="Lin Y.C."/>
            <person name="Lind M."/>
            <person name="Lindquist E."/>
            <person name="Lombard V."/>
            <person name="Lucas S."/>
            <person name="Lunden K."/>
            <person name="Morin E."/>
            <person name="Murat C."/>
            <person name="Park J."/>
            <person name="Raffaello T."/>
            <person name="Rouze P."/>
            <person name="Salamov A."/>
            <person name="Schmutz J."/>
            <person name="Solheim H."/>
            <person name="Stahlberg J."/>
            <person name="Velez H."/>
            <person name="de Vries R.P."/>
            <person name="Wiebenga A."/>
            <person name="Woodward S."/>
            <person name="Yakovlev I."/>
            <person name="Garbelotto M."/>
            <person name="Martin F."/>
            <person name="Grigoriev I.V."/>
            <person name="Stenlid J."/>
        </authorList>
    </citation>
    <scope>NUCLEOTIDE SEQUENCE [LARGE SCALE GENOMIC DNA]</scope>
    <source>
        <strain evidence="1 2">TC 32-1</strain>
    </source>
</reference>
<protein>
    <submittedName>
        <fullName evidence="1">Uncharacterized protein</fullName>
    </submittedName>
</protein>
<name>W4JVD0_HETIT</name>
<accession>W4JVD0</accession>
<dbReference type="AlphaFoldDB" id="W4JVD0"/>
<dbReference type="Proteomes" id="UP000030671">
    <property type="component" value="Unassembled WGS sequence"/>
</dbReference>
<dbReference type="EMBL" id="KI925463">
    <property type="protein sequence ID" value="ETW77533.1"/>
    <property type="molecule type" value="Genomic_DNA"/>
</dbReference>
<dbReference type="eggNOG" id="ENOG502SH8Q">
    <property type="taxonomic scope" value="Eukaryota"/>
</dbReference>
<dbReference type="RefSeq" id="XP_009551023.1">
    <property type="nucleotide sequence ID" value="XM_009552728.1"/>
</dbReference>